<dbReference type="GO" id="GO:0005694">
    <property type="term" value="C:chromosome"/>
    <property type="evidence" value="ECO:0007669"/>
    <property type="project" value="TreeGrafter"/>
</dbReference>
<gene>
    <name evidence="8" type="ORF">KT71_04840</name>
</gene>
<dbReference type="FunFam" id="3.90.1530.30:FF:000001">
    <property type="entry name" value="Chromosome partitioning protein ParB"/>
    <property type="match status" value="1"/>
</dbReference>
<dbReference type="SUPFAM" id="SSF109709">
    <property type="entry name" value="KorB DNA-binding domain-like"/>
    <property type="match status" value="1"/>
</dbReference>
<dbReference type="RefSeq" id="WP_008293384.1">
    <property type="nucleotide sequence ID" value="NZ_CM002299.1"/>
</dbReference>
<dbReference type="Gene3D" id="1.10.10.2830">
    <property type="match status" value="1"/>
</dbReference>
<evidence type="ECO:0000256" key="5">
    <source>
        <dbReference type="ARBA" id="ARBA00025472"/>
    </source>
</evidence>
<dbReference type="GO" id="GO:0007059">
    <property type="term" value="P:chromosome segregation"/>
    <property type="evidence" value="ECO:0007669"/>
    <property type="project" value="UniProtKB-KW"/>
</dbReference>
<proteinExistence type="inferred from homology"/>
<dbReference type="HOGENOM" id="CLU_023853_0_0_6"/>
<dbReference type="PANTHER" id="PTHR33375:SF1">
    <property type="entry name" value="CHROMOSOME-PARTITIONING PROTEIN PARB-RELATED"/>
    <property type="match status" value="1"/>
</dbReference>
<dbReference type="GO" id="GO:0045881">
    <property type="term" value="P:positive regulation of sporulation resulting in formation of a cellular spore"/>
    <property type="evidence" value="ECO:0007669"/>
    <property type="project" value="TreeGrafter"/>
</dbReference>
<dbReference type="CDD" id="cd16393">
    <property type="entry name" value="SPO0J_N"/>
    <property type="match status" value="1"/>
</dbReference>
<dbReference type="SMART" id="SM00470">
    <property type="entry name" value="ParB"/>
    <property type="match status" value="1"/>
</dbReference>
<dbReference type="InterPro" id="IPR057240">
    <property type="entry name" value="ParB_dimer_C"/>
</dbReference>
<dbReference type="InterPro" id="IPR036086">
    <property type="entry name" value="ParB/Sulfiredoxin_sf"/>
</dbReference>
<evidence type="ECO:0000256" key="4">
    <source>
        <dbReference type="ARBA" id="ARBA00023125"/>
    </source>
</evidence>
<dbReference type="Pfam" id="PF17762">
    <property type="entry name" value="HTH_ParB"/>
    <property type="match status" value="1"/>
</dbReference>
<keyword evidence="9" id="KW-1185">Reference proteome</keyword>
<dbReference type="InterPro" id="IPR041468">
    <property type="entry name" value="HTH_ParB/Spo0J"/>
</dbReference>
<dbReference type="NCBIfam" id="TIGR00180">
    <property type="entry name" value="parB_part"/>
    <property type="match status" value="1"/>
</dbReference>
<dbReference type="InterPro" id="IPR004437">
    <property type="entry name" value="ParB/RepB/Spo0J"/>
</dbReference>
<protein>
    <recommendedName>
        <fullName evidence="2">Probable chromosome-partitioning protein ParB</fullName>
    </recommendedName>
</protein>
<reference evidence="8 9" key="1">
    <citation type="journal article" date="2007" name="Proc. Natl. Acad. Sci. U.S.A.">
        <title>Characterization of a marine gammaproteobacterium capable of aerobic anoxygenic photosynthesis.</title>
        <authorList>
            <person name="Fuchs B.M."/>
            <person name="Spring S."/>
            <person name="Teeling H."/>
            <person name="Quast C."/>
            <person name="Wulf J."/>
            <person name="Schattenhofer M."/>
            <person name="Yan S."/>
            <person name="Ferriera S."/>
            <person name="Johnson J."/>
            <person name="Glockner F.O."/>
            <person name="Amann R."/>
        </authorList>
    </citation>
    <scope>NUCLEOTIDE SEQUENCE [LARGE SCALE GENOMIC DNA]</scope>
    <source>
        <strain evidence="8">KT71</strain>
    </source>
</reference>
<evidence type="ECO:0000259" key="7">
    <source>
        <dbReference type="SMART" id="SM00470"/>
    </source>
</evidence>
<dbReference type="InterPro" id="IPR050336">
    <property type="entry name" value="Chromosome_partition/occlusion"/>
</dbReference>
<dbReference type="Proteomes" id="UP000019205">
    <property type="component" value="Chromosome"/>
</dbReference>
<evidence type="ECO:0000256" key="1">
    <source>
        <dbReference type="ARBA" id="ARBA00006295"/>
    </source>
</evidence>
<dbReference type="PANTHER" id="PTHR33375">
    <property type="entry name" value="CHROMOSOME-PARTITIONING PROTEIN PARB-RELATED"/>
    <property type="match status" value="1"/>
</dbReference>
<sequence length="292" mass="32245">MATKRRSLGKGLDALLAGSQRSEEPSSAPEESSSDKGLLQELPVDLIQRGQYQPRRDFDPFALQELADSIKAQGVMQPIVVRPIAKERFEIIAGERRWRAVQQAGLDTIPALIRNVSDESAIAMSLIENIQREDLNPIEEAYALERLQNEFEMTQQQVADAVGKSRSAVANLLRLIALAPDVRTMLEHGDLDMGHARCLLTLDAEQQVQLARRVVAKGLSVRQTEALVRQQQSEKPAAQPKTLDPNIRSLQDELSQKLGSAVHIQHSASGKGKLILNYGSLDELDGILSHLK</sequence>
<dbReference type="EMBL" id="AAOA02000002">
    <property type="protein sequence ID" value="EAQ97607.1"/>
    <property type="molecule type" value="Genomic_DNA"/>
</dbReference>
<comment type="caution">
    <text evidence="8">The sequence shown here is derived from an EMBL/GenBank/DDBJ whole genome shotgun (WGS) entry which is preliminary data.</text>
</comment>
<dbReference type="AlphaFoldDB" id="A4A965"/>
<organism evidence="8 9">
    <name type="scientific">Congregibacter litoralis KT71</name>
    <dbReference type="NCBI Taxonomy" id="314285"/>
    <lineage>
        <taxon>Bacteria</taxon>
        <taxon>Pseudomonadati</taxon>
        <taxon>Pseudomonadota</taxon>
        <taxon>Gammaproteobacteria</taxon>
        <taxon>Cellvibrionales</taxon>
        <taxon>Halieaceae</taxon>
        <taxon>Congregibacter</taxon>
    </lineage>
</organism>
<comment type="similarity">
    <text evidence="1">Belongs to the ParB family.</text>
</comment>
<dbReference type="eggNOG" id="COG1475">
    <property type="taxonomic scope" value="Bacteria"/>
</dbReference>
<dbReference type="SUPFAM" id="SSF110849">
    <property type="entry name" value="ParB/Sulfiredoxin"/>
    <property type="match status" value="1"/>
</dbReference>
<dbReference type="FunFam" id="1.10.10.2830:FF:000001">
    <property type="entry name" value="Chromosome partitioning protein ParB"/>
    <property type="match status" value="1"/>
</dbReference>
<dbReference type="STRING" id="314285.KT71_04840"/>
<feature type="domain" description="ParB-like N-terminal" evidence="7">
    <location>
        <begin position="40"/>
        <end position="130"/>
    </location>
</feature>
<feature type="region of interest" description="Disordered" evidence="6">
    <location>
        <begin position="1"/>
        <end position="39"/>
    </location>
</feature>
<accession>A4A965</accession>
<dbReference type="Gene3D" id="3.90.1530.30">
    <property type="match status" value="1"/>
</dbReference>
<dbReference type="GO" id="GO:0003677">
    <property type="term" value="F:DNA binding"/>
    <property type="evidence" value="ECO:0007669"/>
    <property type="project" value="UniProtKB-KW"/>
</dbReference>
<keyword evidence="4 8" id="KW-0238">DNA-binding</keyword>
<reference evidence="8 9" key="2">
    <citation type="journal article" date="2009" name="PLoS ONE">
        <title>The photosynthetic apparatus and its regulation in the aerobic gammaproteobacterium Congregibacter litoralis gen. nov., sp. nov.</title>
        <authorList>
            <person name="Spring S."/>
            <person name="Lunsdorf H."/>
            <person name="Fuchs B.M."/>
            <person name="Tindall B.J."/>
        </authorList>
    </citation>
    <scope>NUCLEOTIDE SEQUENCE [LARGE SCALE GENOMIC DNA]</scope>
    <source>
        <strain evidence="8">KT71</strain>
    </source>
</reference>
<comment type="function">
    <text evidence="5">Involved in chromosome partition. Localize to both poles of the predivisional cell following completion of DNA replication. Binds to the DNA origin of replication.</text>
</comment>
<evidence type="ECO:0000313" key="9">
    <source>
        <dbReference type="Proteomes" id="UP000019205"/>
    </source>
</evidence>
<dbReference type="Pfam" id="PF02195">
    <property type="entry name" value="ParB_N"/>
    <property type="match status" value="1"/>
</dbReference>
<evidence type="ECO:0000256" key="6">
    <source>
        <dbReference type="SAM" id="MobiDB-lite"/>
    </source>
</evidence>
<name>A4A965_9GAMM</name>
<dbReference type="InterPro" id="IPR003115">
    <property type="entry name" value="ParB_N"/>
</dbReference>
<evidence type="ECO:0000313" key="8">
    <source>
        <dbReference type="EMBL" id="EAQ97607.1"/>
    </source>
</evidence>
<keyword evidence="3" id="KW-0159">Chromosome partition</keyword>
<evidence type="ECO:0000256" key="3">
    <source>
        <dbReference type="ARBA" id="ARBA00022829"/>
    </source>
</evidence>
<dbReference type="Pfam" id="PF23552">
    <property type="entry name" value="ParB_C"/>
    <property type="match status" value="1"/>
</dbReference>
<evidence type="ECO:0000256" key="2">
    <source>
        <dbReference type="ARBA" id="ARBA00022372"/>
    </source>
</evidence>
<dbReference type="OrthoDB" id="9802051at2"/>